<dbReference type="Proteomes" id="UP000061569">
    <property type="component" value="Chromosome"/>
</dbReference>
<evidence type="ECO:0000313" key="2">
    <source>
        <dbReference type="Proteomes" id="UP000061569"/>
    </source>
</evidence>
<dbReference type="PATRIC" id="fig|69.6.peg.2965"/>
<dbReference type="AlphaFoldDB" id="A0A0S2DIN4"/>
<sequence length="43" mass="4540">MQGLYGRGRIAVLLGLTAVVGGASAPMLSFPVVRGDRIEKRRA</sequence>
<name>A0A0S2DIN4_LYSEN</name>
<reference evidence="1 2" key="1">
    <citation type="submission" date="2015-11" db="EMBL/GenBank/DDBJ databases">
        <title>Genome sequences of Lysobacter enzymogenes strain C3 and Lysobacter antibioticus ATCC 29479.</title>
        <authorList>
            <person name="Kobayashi D.Y."/>
        </authorList>
    </citation>
    <scope>NUCLEOTIDE SEQUENCE [LARGE SCALE GENOMIC DNA]</scope>
    <source>
        <strain evidence="1 2">C3</strain>
    </source>
</reference>
<dbReference type="KEGG" id="lez:GLE_3004"/>
<proteinExistence type="predicted"/>
<evidence type="ECO:0000313" key="1">
    <source>
        <dbReference type="EMBL" id="ALN58352.1"/>
    </source>
</evidence>
<protein>
    <submittedName>
        <fullName evidence="1">Uncharacterized protein</fullName>
    </submittedName>
</protein>
<dbReference type="EMBL" id="CP013140">
    <property type="protein sequence ID" value="ALN58352.1"/>
    <property type="molecule type" value="Genomic_DNA"/>
</dbReference>
<organism evidence="1 2">
    <name type="scientific">Lysobacter enzymogenes</name>
    <dbReference type="NCBI Taxonomy" id="69"/>
    <lineage>
        <taxon>Bacteria</taxon>
        <taxon>Pseudomonadati</taxon>
        <taxon>Pseudomonadota</taxon>
        <taxon>Gammaproteobacteria</taxon>
        <taxon>Lysobacterales</taxon>
        <taxon>Lysobacteraceae</taxon>
        <taxon>Lysobacter</taxon>
    </lineage>
</organism>
<gene>
    <name evidence="1" type="ORF">GLE_3004</name>
</gene>
<accession>A0A0S2DIN4</accession>